<sequence>MQVRVKVEHNATVRQIVFDDVNTATWSHFVAEAKEAFQLPPNASIETSYVDQDGDKITLDSDRDLQAHLRLQKVPKLFITLSLSANEPPQYLDPSVELSAGLAATRIATWTPPKISNGNGFPAEAPIAPSSAGADAKQAEHEKESQQMHDENATGPDTAAVIDMLVDVVSADPDQMDRAIQILHELSDNSGVPFKELFLRLNDTLTANFPSYNPEYTDLPPRYTTVYSKPTQKKSHTVDGKEENENEENEKDENEKDDDNVKIPLADDKVKIPFADEPITPETTIQLASIPADGEMVTIHHKPTIQSPPRPDRPPSSSSSWLSPTPPKRMSGPPTPSKLAATVAPASLAFTNSLKSALTSAQSAHNKNEAWILEKLQAAQNAACPVIDPLIGKENARTLKTDATNMFKFASQAGSGLLQMAASKFGGASGAAGAAGGSSRDAQVEGYRSVVSKIAKMDVAKGVERSRIEMLAVEFDGNETDIVNAIKRDQ</sequence>
<feature type="region of interest" description="Disordered" evidence="1">
    <location>
        <begin position="118"/>
        <end position="152"/>
    </location>
</feature>
<feature type="compositionally biased region" description="Basic and acidic residues" evidence="1">
    <location>
        <begin position="259"/>
        <end position="271"/>
    </location>
</feature>
<dbReference type="SMART" id="SM00666">
    <property type="entry name" value="PB1"/>
    <property type="match status" value="1"/>
</dbReference>
<dbReference type="InterPro" id="IPR000270">
    <property type="entry name" value="PB1_dom"/>
</dbReference>
<feature type="region of interest" description="Disordered" evidence="1">
    <location>
        <begin position="212"/>
        <end position="277"/>
    </location>
</feature>
<dbReference type="AlphaFoldDB" id="A0A507FLW4"/>
<evidence type="ECO:0000256" key="1">
    <source>
        <dbReference type="SAM" id="MobiDB-lite"/>
    </source>
</evidence>
<dbReference type="Pfam" id="PF00564">
    <property type="entry name" value="PB1"/>
    <property type="match status" value="1"/>
</dbReference>
<dbReference type="CDD" id="cd05992">
    <property type="entry name" value="PB1"/>
    <property type="match status" value="1"/>
</dbReference>
<reference evidence="3 4" key="1">
    <citation type="journal article" date="2019" name="Sci. Rep.">
        <title>Comparative genomics of chytrid fungi reveal insights into the obligate biotrophic and pathogenic lifestyle of Synchytrium endobioticum.</title>
        <authorList>
            <person name="van de Vossenberg B.T.L.H."/>
            <person name="Warris S."/>
            <person name="Nguyen H.D.T."/>
            <person name="van Gent-Pelzer M.P.E."/>
            <person name="Joly D.L."/>
            <person name="van de Geest H.C."/>
            <person name="Bonants P.J.M."/>
            <person name="Smith D.S."/>
            <person name="Levesque C.A."/>
            <person name="van der Lee T.A.J."/>
        </authorList>
    </citation>
    <scope>NUCLEOTIDE SEQUENCE [LARGE SCALE GENOMIC DNA]</scope>
    <source>
        <strain evidence="3 4">CBS 675.73</strain>
    </source>
</reference>
<evidence type="ECO:0000313" key="3">
    <source>
        <dbReference type="EMBL" id="TPX76615.1"/>
    </source>
</evidence>
<feature type="region of interest" description="Disordered" evidence="1">
    <location>
        <begin position="302"/>
        <end position="339"/>
    </location>
</feature>
<evidence type="ECO:0000259" key="2">
    <source>
        <dbReference type="PROSITE" id="PS51745"/>
    </source>
</evidence>
<proteinExistence type="predicted"/>
<dbReference type="EMBL" id="QEAP01000041">
    <property type="protein sequence ID" value="TPX76615.1"/>
    <property type="molecule type" value="Genomic_DNA"/>
</dbReference>
<accession>A0A507FLW4</accession>
<feature type="compositionally biased region" description="Basic and acidic residues" evidence="1">
    <location>
        <begin position="137"/>
        <end position="152"/>
    </location>
</feature>
<organism evidence="3 4">
    <name type="scientific">Chytriomyces confervae</name>
    <dbReference type="NCBI Taxonomy" id="246404"/>
    <lineage>
        <taxon>Eukaryota</taxon>
        <taxon>Fungi</taxon>
        <taxon>Fungi incertae sedis</taxon>
        <taxon>Chytridiomycota</taxon>
        <taxon>Chytridiomycota incertae sedis</taxon>
        <taxon>Chytridiomycetes</taxon>
        <taxon>Chytridiales</taxon>
        <taxon>Chytriomycetaceae</taxon>
        <taxon>Chytriomyces</taxon>
    </lineage>
</organism>
<dbReference type="SUPFAM" id="SSF54277">
    <property type="entry name" value="CAD &amp; PB1 domains"/>
    <property type="match status" value="1"/>
</dbReference>
<keyword evidence="4" id="KW-1185">Reference proteome</keyword>
<dbReference type="PROSITE" id="PS51745">
    <property type="entry name" value="PB1"/>
    <property type="match status" value="1"/>
</dbReference>
<evidence type="ECO:0000313" key="4">
    <source>
        <dbReference type="Proteomes" id="UP000320333"/>
    </source>
</evidence>
<dbReference type="Proteomes" id="UP000320333">
    <property type="component" value="Unassembled WGS sequence"/>
</dbReference>
<comment type="caution">
    <text evidence="3">The sequence shown here is derived from an EMBL/GenBank/DDBJ whole genome shotgun (WGS) entry which is preliminary data.</text>
</comment>
<feature type="compositionally biased region" description="Acidic residues" evidence="1">
    <location>
        <begin position="244"/>
        <end position="258"/>
    </location>
</feature>
<protein>
    <recommendedName>
        <fullName evidence="2">PB1 domain-containing protein</fullName>
    </recommendedName>
</protein>
<feature type="domain" description="PB1" evidence="2">
    <location>
        <begin position="2"/>
        <end position="82"/>
    </location>
</feature>
<gene>
    <name evidence="3" type="ORF">CcCBS67573_g02124</name>
</gene>
<dbReference type="Gene3D" id="3.10.20.90">
    <property type="entry name" value="Phosphatidylinositol 3-kinase Catalytic Subunit, Chain A, domain 1"/>
    <property type="match status" value="1"/>
</dbReference>
<dbReference type="OrthoDB" id="661148at2759"/>
<dbReference type="InterPro" id="IPR053793">
    <property type="entry name" value="PB1-like"/>
</dbReference>
<name>A0A507FLW4_9FUNG</name>